<name>A0ABY5KYN1_9CELL</name>
<dbReference type="RefSeq" id="WP_227568292.1">
    <property type="nucleotide sequence ID" value="NZ_CP101988.1"/>
</dbReference>
<protein>
    <submittedName>
        <fullName evidence="2">DUF3618 domain-containing protein</fullName>
    </submittedName>
</protein>
<gene>
    <name evidence="2" type="ORF">NP064_01445</name>
</gene>
<reference evidence="2 3" key="1">
    <citation type="submission" date="2022-07" db="EMBL/GenBank/DDBJ databases">
        <title>Novel species in genus cellulomonas.</title>
        <authorList>
            <person name="Ye L."/>
        </authorList>
    </citation>
    <scope>NUCLEOTIDE SEQUENCE [LARGE SCALE GENOMIC DNA]</scope>
    <source>
        <strain evidence="3">zg-Y338</strain>
    </source>
</reference>
<proteinExistence type="predicted"/>
<accession>A0ABY5KYN1</accession>
<evidence type="ECO:0000313" key="3">
    <source>
        <dbReference type="Proteomes" id="UP001316189"/>
    </source>
</evidence>
<keyword evidence="1" id="KW-1133">Transmembrane helix</keyword>
<evidence type="ECO:0000313" key="2">
    <source>
        <dbReference type="EMBL" id="UUI75617.1"/>
    </source>
</evidence>
<dbReference type="Pfam" id="PF12277">
    <property type="entry name" value="DUF3618"/>
    <property type="match status" value="1"/>
</dbReference>
<sequence length="88" mass="9323">MTDPKIAALESELVATRAQLAATVDELSTRLDPRRQASEAVDNGRRLVRDAVGSDPQADPEARKRARIILGAAGAVVGLIVAGAIRRH</sequence>
<dbReference type="InterPro" id="IPR022062">
    <property type="entry name" value="DUF3618"/>
</dbReference>
<feature type="transmembrane region" description="Helical" evidence="1">
    <location>
        <begin position="68"/>
        <end position="85"/>
    </location>
</feature>
<keyword evidence="1" id="KW-0472">Membrane</keyword>
<dbReference type="Proteomes" id="UP001316189">
    <property type="component" value="Chromosome"/>
</dbReference>
<keyword evidence="1" id="KW-0812">Transmembrane</keyword>
<keyword evidence="3" id="KW-1185">Reference proteome</keyword>
<dbReference type="EMBL" id="CP101988">
    <property type="protein sequence ID" value="UUI75617.1"/>
    <property type="molecule type" value="Genomic_DNA"/>
</dbReference>
<organism evidence="2 3">
    <name type="scientific">Cellulomonas chengniuliangii</name>
    <dbReference type="NCBI Taxonomy" id="2968084"/>
    <lineage>
        <taxon>Bacteria</taxon>
        <taxon>Bacillati</taxon>
        <taxon>Actinomycetota</taxon>
        <taxon>Actinomycetes</taxon>
        <taxon>Micrococcales</taxon>
        <taxon>Cellulomonadaceae</taxon>
        <taxon>Cellulomonas</taxon>
    </lineage>
</organism>
<evidence type="ECO:0000256" key="1">
    <source>
        <dbReference type="SAM" id="Phobius"/>
    </source>
</evidence>